<dbReference type="RefSeq" id="WP_190928605.1">
    <property type="nucleotide sequence ID" value="NZ_JACXAC010000008.1"/>
</dbReference>
<evidence type="ECO:0000313" key="3">
    <source>
        <dbReference type="Proteomes" id="UP000606003"/>
    </source>
</evidence>
<dbReference type="EMBL" id="JACXAC010000008">
    <property type="protein sequence ID" value="MBD2724610.1"/>
    <property type="molecule type" value="Genomic_DNA"/>
</dbReference>
<evidence type="ECO:0000313" key="2">
    <source>
        <dbReference type="EMBL" id="MBD2724610.1"/>
    </source>
</evidence>
<dbReference type="Proteomes" id="UP000606003">
    <property type="component" value="Unassembled WGS sequence"/>
</dbReference>
<proteinExistence type="predicted"/>
<accession>A0ABR8JZE6</accession>
<sequence>MAFLATLALSSCEKDESAAPAAPLTGHWTLATIDAFPVAASSYSGTARSYLEFQDLGKAVVGLGPCNNFSGRFALGPGQALTLTAPIPTRAACPVQQLETQYLDNLALTARYEISDGQLRLFDATAAAPRLTFRRAGQ</sequence>
<feature type="domain" description="DUF306" evidence="1">
    <location>
        <begin position="22"/>
        <end position="131"/>
    </location>
</feature>
<keyword evidence="3" id="KW-1185">Reference proteome</keyword>
<name>A0ABR8JZE6_9BACT</name>
<comment type="caution">
    <text evidence="2">The sequence shown here is derived from an EMBL/GenBank/DDBJ whole genome shotgun (WGS) entry which is preliminary data.</text>
</comment>
<dbReference type="InterPro" id="IPR005184">
    <property type="entry name" value="DUF306_Meta_HslJ"/>
</dbReference>
<dbReference type="InterPro" id="IPR038670">
    <property type="entry name" value="HslJ-like_sf"/>
</dbReference>
<dbReference type="Gene3D" id="2.40.128.270">
    <property type="match status" value="1"/>
</dbReference>
<dbReference type="Pfam" id="PF03724">
    <property type="entry name" value="META"/>
    <property type="match status" value="1"/>
</dbReference>
<organism evidence="2 3">
    <name type="scientific">Hymenobacter armeniacus</name>
    <dbReference type="NCBI Taxonomy" id="2771358"/>
    <lineage>
        <taxon>Bacteria</taxon>
        <taxon>Pseudomonadati</taxon>
        <taxon>Bacteroidota</taxon>
        <taxon>Cytophagia</taxon>
        <taxon>Cytophagales</taxon>
        <taxon>Hymenobacteraceae</taxon>
        <taxon>Hymenobacter</taxon>
    </lineage>
</organism>
<reference evidence="2 3" key="1">
    <citation type="submission" date="2020-09" db="EMBL/GenBank/DDBJ databases">
        <authorList>
            <person name="Kim M.K."/>
        </authorList>
    </citation>
    <scope>NUCLEOTIDE SEQUENCE [LARGE SCALE GENOMIC DNA]</scope>
    <source>
        <strain evidence="2 3">BT189</strain>
    </source>
</reference>
<protein>
    <submittedName>
        <fullName evidence="2">META domain-containing protein</fullName>
    </submittedName>
</protein>
<evidence type="ECO:0000259" key="1">
    <source>
        <dbReference type="Pfam" id="PF03724"/>
    </source>
</evidence>
<gene>
    <name evidence="2" type="ORF">IC234_20955</name>
</gene>